<evidence type="ECO:0000256" key="7">
    <source>
        <dbReference type="SAM" id="MobiDB-lite"/>
    </source>
</evidence>
<dbReference type="InterPro" id="IPR036977">
    <property type="entry name" value="DNA_primase_Znf_CHC2"/>
</dbReference>
<feature type="compositionally biased region" description="Basic and acidic residues" evidence="7">
    <location>
        <begin position="116"/>
        <end position="135"/>
    </location>
</feature>
<evidence type="ECO:0000256" key="2">
    <source>
        <dbReference type="ARBA" id="ARBA00022515"/>
    </source>
</evidence>
<dbReference type="EMBL" id="CP013970">
    <property type="protein sequence ID" value="AXF77170.1"/>
    <property type="molecule type" value="Genomic_DNA"/>
</dbReference>
<evidence type="ECO:0000313" key="9">
    <source>
        <dbReference type="EMBL" id="AXF77170.1"/>
    </source>
</evidence>
<dbReference type="AlphaFoldDB" id="A0A345CUQ3"/>
<feature type="domain" description="DNA primase/helicase Gp4 N-terminal Bacteriophage T7-like" evidence="8">
    <location>
        <begin position="34"/>
        <end position="73"/>
    </location>
</feature>
<dbReference type="GO" id="GO:0003677">
    <property type="term" value="F:DNA binding"/>
    <property type="evidence" value="ECO:0007669"/>
    <property type="project" value="InterPro"/>
</dbReference>
<sequence>MRSRLALIREVKRASAGGWSILLPQCGVTVPERGRHGACPACGGKDRFHFIDDHGGGEWHCRQCDEPNHGDGLDLVARVKSVTVGTAAEMVAGVLGINTQMQENGSDSPGQNQTQRKADNQRRAQEHQQQEIIRRENRRQRFNRRYTVLCKDAVPGQPDYLTARGLNDFTFPMLNNGVLVLPLVDESGTVTGAQTITATGEKRHVTDSTKKGAFYCVAGAPEQPQCVILAEGLATALTLSLIRPDALIVSAVDASNLLPVAEVMRRKFPQAEIIIAADNDHHQPGECDQNGKLKKNTGLLAAEQAAIAVSGRVALPPTDYKADWDDYRQQNGLEAATRAFCSTLYQPEDKPMSVQPGMGGRIKQASEERDPLKPRIENRQDGVFWLTPKVDKESGEIINNESWLCSPLQVIGIGRDDRDQYLILRWCSASETMPTTAAIPLADIGEREGWRTLKAGGVNVTTKTALRATLADWLQRSGPREIWRVAQATGWQCGAYIMPDGEIIGTPATPVLFSGRSSAAAGYTVQGTVEGWQQSVARLSAGNYSMITGVAAALAAPLIGLSGSDGFGIHFYEQSSAGKTTTANVAASLYGNPDLLRLTWYGTALGLANEAAAHNDALMPLDEVGQGVDPHSVAQSAYALFNGVGKLQGAKDGGNRDLKRWRTIAISTGEMDMETFIASTGKKAKAGQLVRLLNIPLSKAVQFHEYQNGKQHADALKDAWQNNYGAAGREWIKYLADHQTQATEAVRVAESRWRSLIPPDYGEQVHRVAARFAVLEAALLLGRVITGWDEQMCRDAIQHSYNAWIAVFGTGNKEHQQIIEQCEAFLTTHGFSRYLPYPNSDERDLPIKELAGYRTGSMRNDTDIFRFYTFPAVFDGEIAQGFNPTQFAKALAQAGMLETGGDRLKKKALRKMGGKQHTFYVLMYSPEEESDQPE</sequence>
<dbReference type="Pfam" id="PF13362">
    <property type="entry name" value="Toprim_3"/>
    <property type="match status" value="1"/>
</dbReference>
<dbReference type="RefSeq" id="WP_233479893.1">
    <property type="nucleotide sequence ID" value="NZ_CP013970.1"/>
</dbReference>
<reference evidence="9 10" key="1">
    <citation type="submission" date="2016-01" db="EMBL/GenBank/DDBJ databases">
        <authorList>
            <person name="Oliw E.H."/>
        </authorList>
    </citation>
    <scope>NUCLEOTIDE SEQUENCE [LARGE SCALE GENOMIC DNA]</scope>
    <source>
        <strain evidence="9 10">MDcuke</strain>
    </source>
</reference>
<feature type="region of interest" description="Disordered" evidence="7">
    <location>
        <begin position="100"/>
        <end position="137"/>
    </location>
</feature>
<dbReference type="GO" id="GO:0000428">
    <property type="term" value="C:DNA-directed RNA polymerase complex"/>
    <property type="evidence" value="ECO:0007669"/>
    <property type="project" value="UniProtKB-KW"/>
</dbReference>
<evidence type="ECO:0000256" key="5">
    <source>
        <dbReference type="ARBA" id="ARBA00022705"/>
    </source>
</evidence>
<keyword evidence="5" id="KW-0235">DNA replication</keyword>
<dbReference type="Proteomes" id="UP000264980">
    <property type="component" value="Chromosome"/>
</dbReference>
<dbReference type="GO" id="GO:0008270">
    <property type="term" value="F:zinc ion binding"/>
    <property type="evidence" value="ECO:0007669"/>
    <property type="project" value="InterPro"/>
</dbReference>
<dbReference type="InterPro" id="IPR013237">
    <property type="entry name" value="Phage_T7_Gp4_N"/>
</dbReference>
<name>A0A345CUQ3_9GAMM</name>
<keyword evidence="4" id="KW-0548">Nucleotidyltransferase</keyword>
<evidence type="ECO:0000259" key="8">
    <source>
        <dbReference type="SMART" id="SM00778"/>
    </source>
</evidence>
<keyword evidence="6" id="KW-0804">Transcription</keyword>
<protein>
    <submittedName>
        <fullName evidence="9">DUF927 domain-containing protein</fullName>
    </submittedName>
</protein>
<dbReference type="GO" id="GO:1990077">
    <property type="term" value="C:primosome complex"/>
    <property type="evidence" value="ECO:0007669"/>
    <property type="project" value="UniProtKB-KW"/>
</dbReference>
<dbReference type="Gene3D" id="3.90.580.10">
    <property type="entry name" value="Zinc finger, CHC2-type domain"/>
    <property type="match status" value="1"/>
</dbReference>
<evidence type="ECO:0000256" key="1">
    <source>
        <dbReference type="ARBA" id="ARBA00022478"/>
    </source>
</evidence>
<dbReference type="SMART" id="SM00778">
    <property type="entry name" value="Prim_Zn_Ribbon"/>
    <property type="match status" value="1"/>
</dbReference>
<proteinExistence type="predicted"/>
<evidence type="ECO:0000256" key="3">
    <source>
        <dbReference type="ARBA" id="ARBA00022679"/>
    </source>
</evidence>
<dbReference type="Pfam" id="PF06048">
    <property type="entry name" value="DUF927"/>
    <property type="match status" value="1"/>
</dbReference>
<evidence type="ECO:0000256" key="4">
    <source>
        <dbReference type="ARBA" id="ARBA00022695"/>
    </source>
</evidence>
<keyword evidence="1" id="KW-0240">DNA-directed RNA polymerase</keyword>
<feature type="compositionally biased region" description="Polar residues" evidence="7">
    <location>
        <begin position="100"/>
        <end position="115"/>
    </location>
</feature>
<dbReference type="CDD" id="cd01029">
    <property type="entry name" value="TOPRIM_primases"/>
    <property type="match status" value="1"/>
</dbReference>
<dbReference type="GO" id="GO:0004386">
    <property type="term" value="F:helicase activity"/>
    <property type="evidence" value="ECO:0007669"/>
    <property type="project" value="InterPro"/>
</dbReference>
<evidence type="ECO:0000313" key="10">
    <source>
        <dbReference type="Proteomes" id="UP000264980"/>
    </source>
</evidence>
<dbReference type="GO" id="GO:0016779">
    <property type="term" value="F:nucleotidyltransferase activity"/>
    <property type="evidence" value="ECO:0007669"/>
    <property type="project" value="UniProtKB-KW"/>
</dbReference>
<dbReference type="InterPro" id="IPR009270">
    <property type="entry name" value="DUF927"/>
</dbReference>
<dbReference type="SUPFAM" id="SSF57783">
    <property type="entry name" value="Zinc beta-ribbon"/>
    <property type="match status" value="1"/>
</dbReference>
<dbReference type="Pfam" id="PF08273">
    <property type="entry name" value="Zn_Ribbon_Prim"/>
    <property type="match status" value="1"/>
</dbReference>
<organism evidence="9 10">
    <name type="scientific">Erwinia tracheiphila</name>
    <dbReference type="NCBI Taxonomy" id="65700"/>
    <lineage>
        <taxon>Bacteria</taxon>
        <taxon>Pseudomonadati</taxon>
        <taxon>Pseudomonadota</taxon>
        <taxon>Gammaproteobacteria</taxon>
        <taxon>Enterobacterales</taxon>
        <taxon>Erwiniaceae</taxon>
        <taxon>Erwinia</taxon>
    </lineage>
</organism>
<dbReference type="InterPro" id="IPR034154">
    <property type="entry name" value="TOPRIM_DnaG/twinkle"/>
</dbReference>
<gene>
    <name evidence="9" type="ORF">AV903_15875</name>
</gene>
<evidence type="ECO:0000256" key="6">
    <source>
        <dbReference type="ARBA" id="ARBA00023163"/>
    </source>
</evidence>
<dbReference type="GO" id="GO:0006269">
    <property type="term" value="P:DNA replication, synthesis of primer"/>
    <property type="evidence" value="ECO:0007669"/>
    <property type="project" value="UniProtKB-KW"/>
</dbReference>
<accession>A0A345CUQ3</accession>
<keyword evidence="2" id="KW-0639">Primosome</keyword>
<keyword evidence="3" id="KW-0808">Transferase</keyword>
<dbReference type="InterPro" id="IPR006171">
    <property type="entry name" value="TOPRIM_dom"/>
</dbReference>